<evidence type="ECO:0000313" key="2">
    <source>
        <dbReference type="Proteomes" id="UP001419268"/>
    </source>
</evidence>
<dbReference type="EMBL" id="JBBNAG010000009">
    <property type="protein sequence ID" value="KAK9105370.1"/>
    <property type="molecule type" value="Genomic_DNA"/>
</dbReference>
<name>A0AAP0F4Y4_9MAGN</name>
<comment type="caution">
    <text evidence="1">The sequence shown here is derived from an EMBL/GenBank/DDBJ whole genome shotgun (WGS) entry which is preliminary data.</text>
</comment>
<evidence type="ECO:0000313" key="1">
    <source>
        <dbReference type="EMBL" id="KAK9105370.1"/>
    </source>
</evidence>
<reference evidence="1 2" key="1">
    <citation type="submission" date="2024-01" db="EMBL/GenBank/DDBJ databases">
        <title>Genome assemblies of Stephania.</title>
        <authorList>
            <person name="Yang L."/>
        </authorList>
    </citation>
    <scope>NUCLEOTIDE SEQUENCE [LARGE SCALE GENOMIC DNA]</scope>
    <source>
        <strain evidence="1">JXDWG</strain>
        <tissue evidence="1">Leaf</tissue>
    </source>
</reference>
<sequence length="132" mass="14366">MAATNEPSSSWITALYELFPMSSKTATSTLQVSSHALGFFHFVVELDWGCVICNNALPKMPLSCVVFHSSNLDLAPCTICGGVIEDTLQTIEFLLFQVDNKVMAPNSTTSLGKLSNRLSSQGMRELAFILSE</sequence>
<protein>
    <submittedName>
        <fullName evidence="1">Uncharacterized protein</fullName>
    </submittedName>
</protein>
<dbReference type="AlphaFoldDB" id="A0AAP0F4Y4"/>
<keyword evidence="2" id="KW-1185">Reference proteome</keyword>
<dbReference type="Proteomes" id="UP001419268">
    <property type="component" value="Unassembled WGS sequence"/>
</dbReference>
<proteinExistence type="predicted"/>
<organism evidence="1 2">
    <name type="scientific">Stephania cephalantha</name>
    <dbReference type="NCBI Taxonomy" id="152367"/>
    <lineage>
        <taxon>Eukaryota</taxon>
        <taxon>Viridiplantae</taxon>
        <taxon>Streptophyta</taxon>
        <taxon>Embryophyta</taxon>
        <taxon>Tracheophyta</taxon>
        <taxon>Spermatophyta</taxon>
        <taxon>Magnoliopsida</taxon>
        <taxon>Ranunculales</taxon>
        <taxon>Menispermaceae</taxon>
        <taxon>Menispermoideae</taxon>
        <taxon>Cissampelideae</taxon>
        <taxon>Stephania</taxon>
    </lineage>
</organism>
<accession>A0AAP0F4Y4</accession>
<gene>
    <name evidence="1" type="ORF">Scep_022214</name>
</gene>